<dbReference type="EMBL" id="LR796584">
    <property type="protein sequence ID" value="CAB4153208.1"/>
    <property type="molecule type" value="Genomic_DNA"/>
</dbReference>
<name>A0A6J5N3C3_9CAUD</name>
<gene>
    <name evidence="1" type="ORF">UFOVP615_54</name>
</gene>
<proteinExistence type="predicted"/>
<evidence type="ECO:0000313" key="1">
    <source>
        <dbReference type="EMBL" id="CAB4153208.1"/>
    </source>
</evidence>
<reference evidence="1" key="1">
    <citation type="submission" date="2020-04" db="EMBL/GenBank/DDBJ databases">
        <authorList>
            <person name="Chiriac C."/>
            <person name="Salcher M."/>
            <person name="Ghai R."/>
            <person name="Kavagutti S V."/>
        </authorList>
    </citation>
    <scope>NUCLEOTIDE SEQUENCE</scope>
</reference>
<organism evidence="1">
    <name type="scientific">uncultured Caudovirales phage</name>
    <dbReference type="NCBI Taxonomy" id="2100421"/>
    <lineage>
        <taxon>Viruses</taxon>
        <taxon>Duplodnaviria</taxon>
        <taxon>Heunggongvirae</taxon>
        <taxon>Uroviricota</taxon>
        <taxon>Caudoviricetes</taxon>
        <taxon>Peduoviridae</taxon>
        <taxon>Maltschvirus</taxon>
        <taxon>Maltschvirus maltsch</taxon>
    </lineage>
</organism>
<accession>A0A6J5N3C3</accession>
<sequence length="89" mass="10049">MKYIITALATALFGSFLFISYQHFGIISKLQEEKKEIKRSSDSVILVITERPTYSSSVETTNEIKTKKGGEVYLGQENTAKQTNKVKNK</sequence>
<protein>
    <submittedName>
        <fullName evidence="1">Uncharacterized protein</fullName>
    </submittedName>
</protein>